<dbReference type="InterPro" id="IPR011051">
    <property type="entry name" value="RmlC_Cupin_sf"/>
</dbReference>
<organism evidence="3 4">
    <name type="scientific">Pseudorhizobium tarimense</name>
    <dbReference type="NCBI Taxonomy" id="1079109"/>
    <lineage>
        <taxon>Bacteria</taxon>
        <taxon>Pseudomonadati</taxon>
        <taxon>Pseudomonadota</taxon>
        <taxon>Alphaproteobacteria</taxon>
        <taxon>Hyphomicrobiales</taxon>
        <taxon>Rhizobiaceae</taxon>
        <taxon>Rhizobium/Agrobacterium group</taxon>
        <taxon>Pseudorhizobium</taxon>
    </lineage>
</organism>
<dbReference type="PROSITE" id="PS50943">
    <property type="entry name" value="HTH_CROC1"/>
    <property type="match status" value="1"/>
</dbReference>
<evidence type="ECO:0000313" key="4">
    <source>
        <dbReference type="Proteomes" id="UP001549031"/>
    </source>
</evidence>
<feature type="domain" description="HTH cro/C1-type" evidence="2">
    <location>
        <begin position="22"/>
        <end position="76"/>
    </location>
</feature>
<dbReference type="Gene3D" id="2.60.120.10">
    <property type="entry name" value="Jelly Rolls"/>
    <property type="match status" value="1"/>
</dbReference>
<comment type="caution">
    <text evidence="3">The sequence shown here is derived from an EMBL/GenBank/DDBJ whole genome shotgun (WGS) entry which is preliminary data.</text>
</comment>
<dbReference type="Gene3D" id="1.10.260.40">
    <property type="entry name" value="lambda repressor-like DNA-binding domains"/>
    <property type="match status" value="1"/>
</dbReference>
<dbReference type="InterPro" id="IPR014710">
    <property type="entry name" value="RmlC-like_jellyroll"/>
</dbReference>
<dbReference type="RefSeq" id="WP_247244808.1">
    <property type="nucleotide sequence ID" value="NZ_JALJRA010000011.1"/>
</dbReference>
<dbReference type="InterPro" id="IPR010982">
    <property type="entry name" value="Lambda_DNA-bd_dom_sf"/>
</dbReference>
<gene>
    <name evidence="3" type="ORF">ABID21_003103</name>
</gene>
<dbReference type="PANTHER" id="PTHR46797:SF10">
    <property type="entry name" value="BLR1115 PROTEIN"/>
    <property type="match status" value="1"/>
</dbReference>
<dbReference type="SUPFAM" id="SSF47413">
    <property type="entry name" value="lambda repressor-like DNA-binding domains"/>
    <property type="match status" value="1"/>
</dbReference>
<keyword evidence="4" id="KW-1185">Reference proteome</keyword>
<accession>A0ABV2H8Y6</accession>
<name>A0ABV2H8Y6_9HYPH</name>
<evidence type="ECO:0000259" key="2">
    <source>
        <dbReference type="PROSITE" id="PS50943"/>
    </source>
</evidence>
<dbReference type="SMART" id="SM00530">
    <property type="entry name" value="HTH_XRE"/>
    <property type="match status" value="1"/>
</dbReference>
<keyword evidence="1" id="KW-0238">DNA-binding</keyword>
<proteinExistence type="predicted"/>
<evidence type="ECO:0000313" key="3">
    <source>
        <dbReference type="EMBL" id="MET3586981.1"/>
    </source>
</evidence>
<dbReference type="InterPro" id="IPR001387">
    <property type="entry name" value="Cro/C1-type_HTH"/>
</dbReference>
<dbReference type="CDD" id="cd02209">
    <property type="entry name" value="cupin_XRE_C"/>
    <property type="match status" value="1"/>
</dbReference>
<evidence type="ECO:0000256" key="1">
    <source>
        <dbReference type="ARBA" id="ARBA00023125"/>
    </source>
</evidence>
<reference evidence="3 4" key="1">
    <citation type="submission" date="2024-06" db="EMBL/GenBank/DDBJ databases">
        <title>Genomic Encyclopedia of Type Strains, Phase IV (KMG-IV): sequencing the most valuable type-strain genomes for metagenomic binning, comparative biology and taxonomic classification.</title>
        <authorList>
            <person name="Goeker M."/>
        </authorList>
    </citation>
    <scope>NUCLEOTIDE SEQUENCE [LARGE SCALE GENOMIC DNA]</scope>
    <source>
        <strain evidence="3 4">DSM 105042</strain>
    </source>
</reference>
<protein>
    <submittedName>
        <fullName evidence="3">Transcriptional regulator with XRE-family HTH domain</fullName>
    </submittedName>
</protein>
<dbReference type="PANTHER" id="PTHR46797">
    <property type="entry name" value="HTH-TYPE TRANSCRIPTIONAL REGULATOR"/>
    <property type="match status" value="1"/>
</dbReference>
<dbReference type="CDD" id="cd00093">
    <property type="entry name" value="HTH_XRE"/>
    <property type="match status" value="1"/>
</dbReference>
<dbReference type="Proteomes" id="UP001549031">
    <property type="component" value="Unassembled WGS sequence"/>
</dbReference>
<dbReference type="SUPFAM" id="SSF51182">
    <property type="entry name" value="RmlC-like cupins"/>
    <property type="match status" value="1"/>
</dbReference>
<dbReference type="InterPro" id="IPR050807">
    <property type="entry name" value="TransReg_Diox_bact_type"/>
</dbReference>
<sequence length="193" mass="21303">MTKGKQVQEQAKDPVHAIAARLKREREVRHWSLSDLAHRSGVSKAMISKVERGEASPTATVLGRLSGAFGLPLSVLLALAEQAPERLRPHVEQPVWHDPETGYMRRAVSPAGSAVELVEVSLPPKVRVPYPASAFAFQQQQIWMISGELEFFEGEVVHHLAKGDCLLLGPPADCVFFNAGNEPTHYLITLTRR</sequence>
<dbReference type="Pfam" id="PF01381">
    <property type="entry name" value="HTH_3"/>
    <property type="match status" value="1"/>
</dbReference>
<dbReference type="EMBL" id="JBEPLJ010000011">
    <property type="protein sequence ID" value="MET3586981.1"/>
    <property type="molecule type" value="Genomic_DNA"/>
</dbReference>